<evidence type="ECO:0000313" key="3">
    <source>
        <dbReference type="Proteomes" id="UP000507470"/>
    </source>
</evidence>
<reference evidence="2 3" key="1">
    <citation type="submission" date="2020-06" db="EMBL/GenBank/DDBJ databases">
        <authorList>
            <person name="Li R."/>
            <person name="Bekaert M."/>
        </authorList>
    </citation>
    <scope>NUCLEOTIDE SEQUENCE [LARGE SCALE GENOMIC DNA]</scope>
    <source>
        <strain evidence="3">wild</strain>
    </source>
</reference>
<evidence type="ECO:0000256" key="1">
    <source>
        <dbReference type="SAM" id="MobiDB-lite"/>
    </source>
</evidence>
<feature type="compositionally biased region" description="Basic and acidic residues" evidence="1">
    <location>
        <begin position="477"/>
        <end position="487"/>
    </location>
</feature>
<proteinExistence type="predicted"/>
<dbReference type="Proteomes" id="UP000507470">
    <property type="component" value="Unassembled WGS sequence"/>
</dbReference>
<feature type="region of interest" description="Disordered" evidence="1">
    <location>
        <begin position="443"/>
        <end position="462"/>
    </location>
</feature>
<dbReference type="AlphaFoldDB" id="A0A6J8DE39"/>
<keyword evidence="3" id="KW-1185">Reference proteome</keyword>
<evidence type="ECO:0000313" key="2">
    <source>
        <dbReference type="EMBL" id="CAC5406275.1"/>
    </source>
</evidence>
<gene>
    <name evidence="2" type="ORF">MCOR_39866</name>
</gene>
<accession>A0A6J8DE39</accession>
<name>A0A6J8DE39_MYTCO</name>
<feature type="region of interest" description="Disordered" evidence="1">
    <location>
        <begin position="468"/>
        <end position="548"/>
    </location>
</feature>
<organism evidence="2 3">
    <name type="scientific">Mytilus coruscus</name>
    <name type="common">Sea mussel</name>
    <dbReference type="NCBI Taxonomy" id="42192"/>
    <lineage>
        <taxon>Eukaryota</taxon>
        <taxon>Metazoa</taxon>
        <taxon>Spiralia</taxon>
        <taxon>Lophotrochozoa</taxon>
        <taxon>Mollusca</taxon>
        <taxon>Bivalvia</taxon>
        <taxon>Autobranchia</taxon>
        <taxon>Pteriomorphia</taxon>
        <taxon>Mytilida</taxon>
        <taxon>Mytiloidea</taxon>
        <taxon>Mytilidae</taxon>
        <taxon>Mytilinae</taxon>
        <taxon>Mytilus</taxon>
    </lineage>
</organism>
<feature type="compositionally biased region" description="Basic and acidic residues" evidence="1">
    <location>
        <begin position="443"/>
        <end position="453"/>
    </location>
</feature>
<protein>
    <submittedName>
        <fullName evidence="2">Uncharacterized protein</fullName>
    </submittedName>
</protein>
<feature type="compositionally biased region" description="Polar residues" evidence="1">
    <location>
        <begin position="531"/>
        <end position="548"/>
    </location>
</feature>
<feature type="compositionally biased region" description="Low complexity" evidence="1">
    <location>
        <begin position="520"/>
        <end position="530"/>
    </location>
</feature>
<sequence>MFIAEAKQKMDVNMIGFSTGFYQHKDTFDINFQLFPRSPICFRVKKVLGDIMKEMPTDSSSSNTRKQADVISVNEETALFDNGILDMDNFQKLRDTFLYLCVLKFALRGGNQHRWLQLNDIRKQLARFKIKDEKLRNLLYKNDSSKANAGHRSKAVKVDKRTSAEQLIEAYNILFELKPSVWKLHTMSVESTRNGTGLLNENDTKIECSYTQENVLKIDYVSFLVFNRSSISFEPIATFIPNLNSVFTPQGQYLKERVTLTNITTSSTKAVMIFNKLICVDATTYTCKVSNIASSCLPGKTTSNNISISVQAAVSTTQSSSTGSSSGADDKEEKSKGNLGISCYCICPNVLHISSNYWYYCRGCYRYRFLIVIIAWRRRKSKSRTFKNESKCFDYSKPKPVTKSRTGDYYYIALEDDATKTLSVNDGHEVEDIREHNKEYLKKKEEEEQKNNESYKYTNPTCCISSSERSSTVKKQAKTETPDSTDKQEEDTYAETQEGIYDKAGDRRHRENENVEHFDSSNNSSKQNSNGDTKLSIQTSQLGSYANQ</sequence>
<feature type="compositionally biased region" description="Basic and acidic residues" evidence="1">
    <location>
        <begin position="500"/>
        <end position="519"/>
    </location>
</feature>
<dbReference type="EMBL" id="CACVKT020007199">
    <property type="protein sequence ID" value="CAC5406275.1"/>
    <property type="molecule type" value="Genomic_DNA"/>
</dbReference>